<dbReference type="EMBL" id="JAJSOF020000011">
    <property type="protein sequence ID" value="KAJ4444840.1"/>
    <property type="molecule type" value="Genomic_DNA"/>
</dbReference>
<keyword evidence="2" id="KW-1185">Reference proteome</keyword>
<protein>
    <submittedName>
        <fullName evidence="1">Uncharacterized protein</fullName>
    </submittedName>
</protein>
<dbReference type="Proteomes" id="UP001148838">
    <property type="component" value="Unassembled WGS sequence"/>
</dbReference>
<evidence type="ECO:0000313" key="1">
    <source>
        <dbReference type="EMBL" id="KAJ4444840.1"/>
    </source>
</evidence>
<sequence>MAGLCEGGNELTGSLKAICKPRCTAVTPRNEERLDQLLRKNRQIATRDLSTELNVGFNALETMLATLGYRKVCARLLATLLDGEEGVYKYMVQLKRVQTYRHKADALF</sequence>
<evidence type="ECO:0000313" key="2">
    <source>
        <dbReference type="Proteomes" id="UP001148838"/>
    </source>
</evidence>
<reference evidence="1 2" key="1">
    <citation type="journal article" date="2022" name="Allergy">
        <title>Genome assembly and annotation of Periplaneta americana reveal a comprehensive cockroach allergen profile.</title>
        <authorList>
            <person name="Wang L."/>
            <person name="Xiong Q."/>
            <person name="Saelim N."/>
            <person name="Wang L."/>
            <person name="Nong W."/>
            <person name="Wan A.T."/>
            <person name="Shi M."/>
            <person name="Liu X."/>
            <person name="Cao Q."/>
            <person name="Hui J.H.L."/>
            <person name="Sookrung N."/>
            <person name="Leung T.F."/>
            <person name="Tungtrongchitr A."/>
            <person name="Tsui S.K.W."/>
        </authorList>
    </citation>
    <scope>NUCLEOTIDE SEQUENCE [LARGE SCALE GENOMIC DNA]</scope>
    <source>
        <strain evidence="1">PWHHKU_190912</strain>
    </source>
</reference>
<organism evidence="1 2">
    <name type="scientific">Periplaneta americana</name>
    <name type="common">American cockroach</name>
    <name type="synonym">Blatta americana</name>
    <dbReference type="NCBI Taxonomy" id="6978"/>
    <lineage>
        <taxon>Eukaryota</taxon>
        <taxon>Metazoa</taxon>
        <taxon>Ecdysozoa</taxon>
        <taxon>Arthropoda</taxon>
        <taxon>Hexapoda</taxon>
        <taxon>Insecta</taxon>
        <taxon>Pterygota</taxon>
        <taxon>Neoptera</taxon>
        <taxon>Polyneoptera</taxon>
        <taxon>Dictyoptera</taxon>
        <taxon>Blattodea</taxon>
        <taxon>Blattoidea</taxon>
        <taxon>Blattidae</taxon>
        <taxon>Blattinae</taxon>
        <taxon>Periplaneta</taxon>
    </lineage>
</organism>
<gene>
    <name evidence="1" type="ORF">ANN_06637</name>
</gene>
<name>A0ABQ8TGM2_PERAM</name>
<accession>A0ABQ8TGM2</accession>
<proteinExistence type="predicted"/>
<comment type="caution">
    <text evidence="1">The sequence shown here is derived from an EMBL/GenBank/DDBJ whole genome shotgun (WGS) entry which is preliminary data.</text>
</comment>